<dbReference type="Pfam" id="PF04087">
    <property type="entry name" value="DUF389"/>
    <property type="match status" value="1"/>
</dbReference>
<feature type="transmembrane region" description="Helical" evidence="1">
    <location>
        <begin position="182"/>
        <end position="204"/>
    </location>
</feature>
<keyword evidence="1" id="KW-0472">Membrane</keyword>
<reference evidence="2 3" key="1">
    <citation type="journal article" date="2009" name="Stand. Genomic Sci.">
        <title>Complete genome sequence of Halomicrobium mukohataei type strain (arg-2).</title>
        <authorList>
            <person name="Tindall B.J."/>
            <person name="Schneider S."/>
            <person name="Lapidus A."/>
            <person name="Copeland A."/>
            <person name="Glavina Del Rio T."/>
            <person name="Nolan M."/>
            <person name="Lucas S."/>
            <person name="Chen F."/>
            <person name="Tice H."/>
            <person name="Cheng J.F."/>
            <person name="Saunders E."/>
            <person name="Bruce D."/>
            <person name="Goodwin L."/>
            <person name="Pitluck S."/>
            <person name="Mikhailova N."/>
            <person name="Pati A."/>
            <person name="Ivanova N."/>
            <person name="Mavrommatis K."/>
            <person name="Chen A."/>
            <person name="Palaniappan K."/>
            <person name="Chain P."/>
            <person name="Land M."/>
            <person name="Hauser L."/>
            <person name="Chang Y.J."/>
            <person name="Jeffries C.D."/>
            <person name="Brettin T."/>
            <person name="Han C."/>
            <person name="Rohde M."/>
            <person name="Goker M."/>
            <person name="Bristow J."/>
            <person name="Eisen J.A."/>
            <person name="Markowitz V."/>
            <person name="Hugenholtz P."/>
            <person name="Klenk H.P."/>
            <person name="Kyrpides N.C."/>
            <person name="Detter J.C."/>
        </authorList>
    </citation>
    <scope>NUCLEOTIDE SEQUENCE [LARGE SCALE GENOMIC DNA]</scope>
    <source>
        <strain evidence="3">ATCC 700874 / DSM 12286 / JCM 9738 / NCIMB 13541</strain>
    </source>
</reference>
<proteinExistence type="predicted"/>
<feature type="transmembrane region" description="Helical" evidence="1">
    <location>
        <begin position="224"/>
        <end position="245"/>
    </location>
</feature>
<evidence type="ECO:0000256" key="1">
    <source>
        <dbReference type="SAM" id="Phobius"/>
    </source>
</evidence>
<dbReference type="eggNOG" id="arCOG02264">
    <property type="taxonomic scope" value="Archaea"/>
</dbReference>
<accession>C7P145</accession>
<keyword evidence="1" id="KW-1133">Transmembrane helix</keyword>
<gene>
    <name evidence="2" type="ordered locus">Hmuk_2955</name>
</gene>
<evidence type="ECO:0008006" key="4">
    <source>
        <dbReference type="Google" id="ProtNLM"/>
    </source>
</evidence>
<dbReference type="PANTHER" id="PTHR20992">
    <property type="entry name" value="AT15442P-RELATED"/>
    <property type="match status" value="1"/>
</dbReference>
<dbReference type="STRING" id="485914.Hmuk_2955"/>
<sequence length="354" mass="37684">MAREDLRVVRVLTLTDNARHRVTEVLEENELDYVLTEEVDAGTETAAIEFPLPTQTVEHIQTKLRELDIDDELYTVVIEPEAVVSDRLGRGENPYHEVKGLGYQGVARGELVSKASNMVPDQVIYLLMTAISAIVATAGVLLNSLPVLVGAMVIAPLIGPVMATSVATVLDAPRLYTKSVRYQLTGAVVALISAVGFAFLVRYSSIVSDFPEVRTLLEVSSHTAPNFLLIVVALGAGFAGALSLSTSGTMDLVGVMIAAAVMPPIGVIGVGVAWARPAAIVGEVAVVLVNILSMTLASIISLWYLGYHPESMADMRRARSMMLRRLAVLCAAVVALALVLAQVEMGNVQGVPVI</sequence>
<dbReference type="NCBIfam" id="TIGR00341">
    <property type="entry name" value="TIGR00341 family protein"/>
    <property type="match status" value="1"/>
</dbReference>
<dbReference type="AlphaFoldDB" id="C7P145"/>
<keyword evidence="3" id="KW-1185">Reference proteome</keyword>
<feature type="transmembrane region" description="Helical" evidence="1">
    <location>
        <begin position="326"/>
        <end position="343"/>
    </location>
</feature>
<dbReference type="InterPro" id="IPR005240">
    <property type="entry name" value="DUF389"/>
</dbReference>
<dbReference type="EMBL" id="CP001688">
    <property type="protein sequence ID" value="ACV49060.1"/>
    <property type="molecule type" value="Genomic_DNA"/>
</dbReference>
<feature type="transmembrane region" description="Helical" evidence="1">
    <location>
        <begin position="252"/>
        <end position="274"/>
    </location>
</feature>
<dbReference type="PANTHER" id="PTHR20992:SF9">
    <property type="entry name" value="AT15442P-RELATED"/>
    <property type="match status" value="1"/>
</dbReference>
<dbReference type="Proteomes" id="UP000001746">
    <property type="component" value="Chromosome"/>
</dbReference>
<feature type="transmembrane region" description="Helical" evidence="1">
    <location>
        <begin position="280"/>
        <end position="305"/>
    </location>
</feature>
<protein>
    <recommendedName>
        <fullName evidence="4">TIGR00341 family protein</fullName>
    </recommendedName>
</protein>
<evidence type="ECO:0000313" key="2">
    <source>
        <dbReference type="EMBL" id="ACV49060.1"/>
    </source>
</evidence>
<dbReference type="HOGENOM" id="CLU_050976_1_1_2"/>
<feature type="transmembrane region" description="Helical" evidence="1">
    <location>
        <begin position="148"/>
        <end position="170"/>
    </location>
</feature>
<dbReference type="KEGG" id="hmu:Hmuk_2955"/>
<name>C7P145_HALMD</name>
<dbReference type="RefSeq" id="WP_015763902.1">
    <property type="nucleotide sequence ID" value="NC_013202.1"/>
</dbReference>
<organism evidence="2 3">
    <name type="scientific">Halomicrobium mukohataei (strain ATCC 700874 / DSM 12286 / JCM 9738 / NCIMB 13541)</name>
    <name type="common">Haloarcula mukohataei</name>
    <dbReference type="NCBI Taxonomy" id="485914"/>
    <lineage>
        <taxon>Archaea</taxon>
        <taxon>Methanobacteriati</taxon>
        <taxon>Methanobacteriota</taxon>
        <taxon>Stenosarchaea group</taxon>
        <taxon>Halobacteria</taxon>
        <taxon>Halobacteriales</taxon>
        <taxon>Haloarculaceae</taxon>
        <taxon>Halomicrobium</taxon>
    </lineage>
</organism>
<keyword evidence="1" id="KW-0812">Transmembrane</keyword>
<dbReference type="OrthoDB" id="205168at2157"/>
<feature type="transmembrane region" description="Helical" evidence="1">
    <location>
        <begin position="123"/>
        <end position="142"/>
    </location>
</feature>
<evidence type="ECO:0000313" key="3">
    <source>
        <dbReference type="Proteomes" id="UP000001746"/>
    </source>
</evidence>
<dbReference type="GeneID" id="42177683"/>